<dbReference type="Pfam" id="PF13469">
    <property type="entry name" value="Sulfotransfer_3"/>
    <property type="match status" value="1"/>
</dbReference>
<dbReference type="InterPro" id="IPR011990">
    <property type="entry name" value="TPR-like_helical_dom_sf"/>
</dbReference>
<dbReference type="Gene3D" id="1.25.40.10">
    <property type="entry name" value="Tetratricopeptide repeat domain"/>
    <property type="match status" value="1"/>
</dbReference>
<evidence type="ECO:0000256" key="1">
    <source>
        <dbReference type="ARBA" id="ARBA00022679"/>
    </source>
</evidence>
<dbReference type="Proteomes" id="UP000289784">
    <property type="component" value="Unassembled WGS sequence"/>
</dbReference>
<sequence>MTDRQAIARQLDQLWSQAQDLEKAGAVDAAIERYAQIVSVDAHHVPALLRLSRFTQFQGRYRQSRQYARDAADAVRLGQRTRLMSYVTQRLLEFSEELEVSSLILSTDWQDPDVVRQSPVLAQHLWLAGRYEDSLRFIDTLTPRIPPHPLMALTRANVLRYLGRMDEASAAYEHALQLAPDLPDTHWAIATHARAPTPGARVPRVRAAVGKSSPGSIEHAHLCFALFRELQDAGELDPAWDALRAGLDSMTRIIPKASDTTEEALDQSARIDWKISLNQRALQPLPSPIPIFVVGLPRTGTTLLERIVGNHGWVSSVGERNDFGAAVSEVADQFFTTLLQAQNPGTLVDIDHRAVGHLYLQRLRRHASATAFALDKNPQNLFNIPLILRALPQARILILKRAPMDAAFSNLKELFQGGAYAYSYDFSSLAAHVRAAYRWADAWAARAPQSIRIVQYEELVAAPEPVTASLLEFIGLPPAPGLTDMRGNTSPVATASSAQVRRPINTEAIEAWRRYEAPLQPLLQLMGSAS</sequence>
<reference evidence="2 3" key="1">
    <citation type="submission" date="2019-01" db="EMBL/GenBank/DDBJ databases">
        <title>Pseudoxanthomonas composti sp. nov., isolated from compost.</title>
        <authorList>
            <person name="Yang G."/>
        </authorList>
    </citation>
    <scope>NUCLEOTIDE SEQUENCE [LARGE SCALE GENOMIC DNA]</scope>
    <source>
        <strain evidence="2 3">GSS15</strain>
    </source>
</reference>
<dbReference type="PANTHER" id="PTHR12788">
    <property type="entry name" value="PROTEIN-TYROSINE SULFOTRANSFERASE 2"/>
    <property type="match status" value="1"/>
</dbReference>
<dbReference type="GO" id="GO:0008476">
    <property type="term" value="F:protein-tyrosine sulfotransferase activity"/>
    <property type="evidence" value="ECO:0007669"/>
    <property type="project" value="InterPro"/>
</dbReference>
<comment type="caution">
    <text evidence="2">The sequence shown here is derived from an EMBL/GenBank/DDBJ whole genome shotgun (WGS) entry which is preliminary data.</text>
</comment>
<dbReference type="PANTHER" id="PTHR12788:SF10">
    <property type="entry name" value="PROTEIN-TYROSINE SULFOTRANSFERASE"/>
    <property type="match status" value="1"/>
</dbReference>
<name>A0A4Q1K081_9GAMM</name>
<dbReference type="InterPro" id="IPR027417">
    <property type="entry name" value="P-loop_NTPase"/>
</dbReference>
<dbReference type="Gene3D" id="3.40.50.300">
    <property type="entry name" value="P-loop containing nucleotide triphosphate hydrolases"/>
    <property type="match status" value="1"/>
</dbReference>
<organism evidence="2 3">
    <name type="scientific">Pseudoxanthomonas composti</name>
    <dbReference type="NCBI Taxonomy" id="2137479"/>
    <lineage>
        <taxon>Bacteria</taxon>
        <taxon>Pseudomonadati</taxon>
        <taxon>Pseudomonadota</taxon>
        <taxon>Gammaproteobacteria</taxon>
        <taxon>Lysobacterales</taxon>
        <taxon>Lysobacteraceae</taxon>
        <taxon>Pseudoxanthomonas</taxon>
    </lineage>
</organism>
<dbReference type="SUPFAM" id="SSF48452">
    <property type="entry name" value="TPR-like"/>
    <property type="match status" value="1"/>
</dbReference>
<keyword evidence="1" id="KW-0808">Transferase</keyword>
<dbReference type="EMBL" id="SAWZ01000001">
    <property type="protein sequence ID" value="RXR08421.1"/>
    <property type="molecule type" value="Genomic_DNA"/>
</dbReference>
<dbReference type="OrthoDB" id="9766687at2"/>
<accession>A0A4Q1K081</accession>
<dbReference type="AlphaFoldDB" id="A0A4Q1K081"/>
<dbReference type="SUPFAM" id="SSF52540">
    <property type="entry name" value="P-loop containing nucleoside triphosphate hydrolases"/>
    <property type="match status" value="1"/>
</dbReference>
<evidence type="ECO:0000313" key="2">
    <source>
        <dbReference type="EMBL" id="RXR08421.1"/>
    </source>
</evidence>
<dbReference type="InterPro" id="IPR026634">
    <property type="entry name" value="TPST-like"/>
</dbReference>
<dbReference type="RefSeq" id="WP_129469314.1">
    <property type="nucleotide sequence ID" value="NZ_SAWZ01000001.1"/>
</dbReference>
<proteinExistence type="predicted"/>
<protein>
    <submittedName>
        <fullName evidence="2">Uncharacterized protein</fullName>
    </submittedName>
</protein>
<gene>
    <name evidence="2" type="ORF">EPA99_00905</name>
</gene>
<keyword evidence="3" id="KW-1185">Reference proteome</keyword>
<evidence type="ECO:0000313" key="3">
    <source>
        <dbReference type="Proteomes" id="UP000289784"/>
    </source>
</evidence>